<sequence>MAVLGKHGGFIIAEMAQPIRRECVAAHRLNQARYLACATRHQRAFERRLAEPVEYARGDADDVFGCCADFIADQVGSVVKAYQIA</sequence>
<proteinExistence type="predicted"/>
<name>A0A645JMV4_9ZZZZ</name>
<comment type="caution">
    <text evidence="1">The sequence shown here is derived from an EMBL/GenBank/DDBJ whole genome shotgun (WGS) entry which is preliminary data.</text>
</comment>
<gene>
    <name evidence="1" type="ORF">SDC9_208676</name>
</gene>
<accession>A0A645JMV4</accession>
<dbReference type="AlphaFoldDB" id="A0A645JMV4"/>
<dbReference type="EMBL" id="VSSQ01136865">
    <property type="protein sequence ID" value="MPN60943.1"/>
    <property type="molecule type" value="Genomic_DNA"/>
</dbReference>
<evidence type="ECO:0000313" key="1">
    <source>
        <dbReference type="EMBL" id="MPN60943.1"/>
    </source>
</evidence>
<organism evidence="1">
    <name type="scientific">bioreactor metagenome</name>
    <dbReference type="NCBI Taxonomy" id="1076179"/>
    <lineage>
        <taxon>unclassified sequences</taxon>
        <taxon>metagenomes</taxon>
        <taxon>ecological metagenomes</taxon>
    </lineage>
</organism>
<protein>
    <submittedName>
        <fullName evidence="1">Uncharacterized protein</fullName>
    </submittedName>
</protein>
<reference evidence="1" key="1">
    <citation type="submission" date="2019-08" db="EMBL/GenBank/DDBJ databases">
        <authorList>
            <person name="Kucharzyk K."/>
            <person name="Murdoch R.W."/>
            <person name="Higgins S."/>
            <person name="Loffler F."/>
        </authorList>
    </citation>
    <scope>NUCLEOTIDE SEQUENCE</scope>
</reference>